<dbReference type="InterPro" id="IPR052156">
    <property type="entry name" value="BCAA_Transport_ATP-bd_LivF"/>
</dbReference>
<name>A0A1M5R5K1_9BRAD</name>
<dbReference type="PANTHER" id="PTHR43820">
    <property type="entry name" value="HIGH-AFFINITY BRANCHED-CHAIN AMINO ACID TRANSPORT ATP-BINDING PROTEIN LIVF"/>
    <property type="match status" value="1"/>
</dbReference>
<dbReference type="GO" id="GO:0005524">
    <property type="term" value="F:ATP binding"/>
    <property type="evidence" value="ECO:0007669"/>
    <property type="project" value="UniProtKB-KW"/>
</dbReference>
<dbReference type="GO" id="GO:0015658">
    <property type="term" value="F:branched-chain amino acid transmembrane transporter activity"/>
    <property type="evidence" value="ECO:0007669"/>
    <property type="project" value="TreeGrafter"/>
</dbReference>
<evidence type="ECO:0000259" key="7">
    <source>
        <dbReference type="PROSITE" id="PS50893"/>
    </source>
</evidence>
<keyword evidence="2" id="KW-0813">Transport</keyword>
<keyword evidence="5" id="KW-0029">Amino-acid transport</keyword>
<dbReference type="InterPro" id="IPR027417">
    <property type="entry name" value="P-loop_NTPase"/>
</dbReference>
<keyword evidence="3" id="KW-0547">Nucleotide-binding</keyword>
<organism evidence="8 9">
    <name type="scientific">Bradyrhizobium erythrophlei</name>
    <dbReference type="NCBI Taxonomy" id="1437360"/>
    <lineage>
        <taxon>Bacteria</taxon>
        <taxon>Pseudomonadati</taxon>
        <taxon>Pseudomonadota</taxon>
        <taxon>Alphaproteobacteria</taxon>
        <taxon>Hyphomicrobiales</taxon>
        <taxon>Nitrobacteraceae</taxon>
        <taxon>Bradyrhizobium</taxon>
    </lineage>
</organism>
<dbReference type="Gene3D" id="3.40.50.300">
    <property type="entry name" value="P-loop containing nucleotide triphosphate hydrolases"/>
    <property type="match status" value="1"/>
</dbReference>
<dbReference type="InterPro" id="IPR017871">
    <property type="entry name" value="ABC_transporter-like_CS"/>
</dbReference>
<dbReference type="GO" id="GO:0016887">
    <property type="term" value="F:ATP hydrolysis activity"/>
    <property type="evidence" value="ECO:0007669"/>
    <property type="project" value="InterPro"/>
</dbReference>
<dbReference type="EMBL" id="LT670818">
    <property type="protein sequence ID" value="SHH21645.1"/>
    <property type="molecule type" value="Genomic_DNA"/>
</dbReference>
<dbReference type="InterPro" id="IPR003593">
    <property type="entry name" value="AAA+_ATPase"/>
</dbReference>
<comment type="function">
    <text evidence="6">Involved in beta-(1--&gt;2)glucan export. Transmembrane domains (TMD) form a pore in the inner membrane and the ATP-binding domain (NBD) is responsible for energy generation.</text>
</comment>
<reference evidence="8 9" key="1">
    <citation type="submission" date="2016-11" db="EMBL/GenBank/DDBJ databases">
        <authorList>
            <person name="Jaros S."/>
            <person name="Januszkiewicz K."/>
            <person name="Wedrychowicz H."/>
        </authorList>
    </citation>
    <scope>NUCLEOTIDE SEQUENCE [LARGE SCALE GENOMIC DNA]</scope>
    <source>
        <strain evidence="8 9">GAS242</strain>
    </source>
</reference>
<dbReference type="SUPFAM" id="SSF52540">
    <property type="entry name" value="P-loop containing nucleoside triphosphate hydrolases"/>
    <property type="match status" value="1"/>
</dbReference>
<dbReference type="PROSITE" id="PS50893">
    <property type="entry name" value="ABC_TRANSPORTER_2"/>
    <property type="match status" value="1"/>
</dbReference>
<dbReference type="OrthoDB" id="9776369at2"/>
<dbReference type="PANTHER" id="PTHR43820:SF4">
    <property type="entry name" value="HIGH-AFFINITY BRANCHED-CHAIN AMINO ACID TRANSPORT ATP-BINDING PROTEIN LIVF"/>
    <property type="match status" value="1"/>
</dbReference>
<evidence type="ECO:0000256" key="5">
    <source>
        <dbReference type="ARBA" id="ARBA00022970"/>
    </source>
</evidence>
<accession>A0A1M5R5K1</accession>
<dbReference type="AlphaFoldDB" id="A0A1M5R5K1"/>
<evidence type="ECO:0000256" key="4">
    <source>
        <dbReference type="ARBA" id="ARBA00022840"/>
    </source>
</evidence>
<dbReference type="Proteomes" id="UP000190675">
    <property type="component" value="Chromosome I"/>
</dbReference>
<dbReference type="GO" id="GO:0015807">
    <property type="term" value="P:L-amino acid transport"/>
    <property type="evidence" value="ECO:0007669"/>
    <property type="project" value="TreeGrafter"/>
</dbReference>
<comment type="similarity">
    <text evidence="1">Belongs to the ABC transporter superfamily.</text>
</comment>
<feature type="domain" description="ABC transporter" evidence="7">
    <location>
        <begin position="5"/>
        <end position="233"/>
    </location>
</feature>
<dbReference type="RefSeq" id="WP_079569310.1">
    <property type="nucleotide sequence ID" value="NZ_LT670818.1"/>
</dbReference>
<evidence type="ECO:0000256" key="3">
    <source>
        <dbReference type="ARBA" id="ARBA00022741"/>
    </source>
</evidence>
<dbReference type="InterPro" id="IPR003439">
    <property type="entry name" value="ABC_transporter-like_ATP-bd"/>
</dbReference>
<evidence type="ECO:0000256" key="2">
    <source>
        <dbReference type="ARBA" id="ARBA00022448"/>
    </source>
</evidence>
<evidence type="ECO:0000313" key="9">
    <source>
        <dbReference type="Proteomes" id="UP000190675"/>
    </source>
</evidence>
<evidence type="ECO:0000256" key="6">
    <source>
        <dbReference type="ARBA" id="ARBA00024722"/>
    </source>
</evidence>
<protein>
    <submittedName>
        <fullName evidence="8">Amino acid/amide ABC transporter ATP-binding protein 2, HAAT family</fullName>
    </submittedName>
</protein>
<gene>
    <name evidence="8" type="ORF">SAMN05444169_6363</name>
</gene>
<dbReference type="Pfam" id="PF00005">
    <property type="entry name" value="ABC_tran"/>
    <property type="match status" value="1"/>
</dbReference>
<sequence>MTAALELVNLTSGYGSSTVVHGVSLEIASGEILALVGKNGMGKSSLLKTILSFLPAWDGAVRIDGRDVTRLAPFRKRALGLAYSPQEQALFQDLSVRDNLRLGLGDDRGFEASLSDISGWFPVLTARLSQRAGTLSGGEQKMLIVARGLIAKPRLLLLDEVTEGLQPSVVDRLAEVLAATRRDRGTAMLVVEQHLSFVLGLADRFAVLKRGEVVDTGSVDAGSAARIDEHMRL</sequence>
<dbReference type="CDD" id="cd03224">
    <property type="entry name" value="ABC_TM1139_LivF_branched"/>
    <property type="match status" value="1"/>
</dbReference>
<dbReference type="SMART" id="SM00382">
    <property type="entry name" value="AAA"/>
    <property type="match status" value="1"/>
</dbReference>
<dbReference type="PROSITE" id="PS00211">
    <property type="entry name" value="ABC_TRANSPORTER_1"/>
    <property type="match status" value="1"/>
</dbReference>
<evidence type="ECO:0000256" key="1">
    <source>
        <dbReference type="ARBA" id="ARBA00005417"/>
    </source>
</evidence>
<keyword evidence="4 8" id="KW-0067">ATP-binding</keyword>
<proteinExistence type="inferred from homology"/>
<evidence type="ECO:0000313" key="8">
    <source>
        <dbReference type="EMBL" id="SHH21645.1"/>
    </source>
</evidence>